<proteinExistence type="predicted"/>
<evidence type="ECO:0000313" key="1">
    <source>
        <dbReference type="EMBL" id="CAK5120765.1"/>
    </source>
</evidence>
<accession>A0ACB1B443</accession>
<gene>
    <name evidence="1" type="ORF">MENTE1834_LOCUS46815</name>
</gene>
<dbReference type="Proteomes" id="UP001497535">
    <property type="component" value="Unassembled WGS sequence"/>
</dbReference>
<name>A0ACB1B443_MELEN</name>
<comment type="caution">
    <text evidence="1">The sequence shown here is derived from an EMBL/GenBank/DDBJ whole genome shotgun (WGS) entry which is preliminary data.</text>
</comment>
<protein>
    <submittedName>
        <fullName evidence="1">Uncharacterized protein</fullName>
    </submittedName>
</protein>
<keyword evidence="2" id="KW-1185">Reference proteome</keyword>
<reference evidence="1" key="1">
    <citation type="submission" date="2023-11" db="EMBL/GenBank/DDBJ databases">
        <authorList>
            <person name="Poullet M."/>
        </authorList>
    </citation>
    <scope>NUCLEOTIDE SEQUENCE</scope>
    <source>
        <strain evidence="1">E1834</strain>
    </source>
</reference>
<dbReference type="EMBL" id="CAVMJV010000176">
    <property type="protein sequence ID" value="CAK5120765.1"/>
    <property type="molecule type" value="Genomic_DNA"/>
</dbReference>
<organism evidence="1 2">
    <name type="scientific">Meloidogyne enterolobii</name>
    <name type="common">Root-knot nematode worm</name>
    <name type="synonym">Meloidogyne mayaguensis</name>
    <dbReference type="NCBI Taxonomy" id="390850"/>
    <lineage>
        <taxon>Eukaryota</taxon>
        <taxon>Metazoa</taxon>
        <taxon>Ecdysozoa</taxon>
        <taxon>Nematoda</taxon>
        <taxon>Chromadorea</taxon>
        <taxon>Rhabditida</taxon>
        <taxon>Tylenchina</taxon>
        <taxon>Tylenchomorpha</taxon>
        <taxon>Tylenchoidea</taxon>
        <taxon>Meloidogynidae</taxon>
        <taxon>Meloidogyninae</taxon>
        <taxon>Meloidogyne</taxon>
    </lineage>
</organism>
<evidence type="ECO:0000313" key="2">
    <source>
        <dbReference type="Proteomes" id="UP001497535"/>
    </source>
</evidence>
<sequence length="309" mass="36146">MPKHEKGTPKEIANRHKSKGLQKLKWFCQMCQKQCRDQNGFKCHLMSEAHQRQMLLFAENQNSYLRQFSHEFEANFLHILRHSFGGKRVKANDVYQEYIKDKGHIHMNSTVWHTLTGFVVYLGKSGKCKIEENEKGFLNSVHFYQNSSGWFITYINQEEELKKQKSQQRAKQEKDDEERMNDHLQRQIDRARQLQGDNEPEKREPQELIRNDESKITFSLGGKKPLIETKAAFSALCTPTNVLNAKSSSNFKEKTMQPSTSSSTSSSVQTNLRDNKASHKRKSALEEIMEEEGEAMRNKRDLKKFWLNK</sequence>